<evidence type="ECO:0000256" key="2">
    <source>
        <dbReference type="SAM" id="MobiDB-lite"/>
    </source>
</evidence>
<feature type="compositionally biased region" description="Basic residues" evidence="2">
    <location>
        <begin position="439"/>
        <end position="450"/>
    </location>
</feature>
<accession>A0AAN6S8F2</accession>
<organism evidence="4 5">
    <name type="scientific">Diplogelasinospora grovesii</name>
    <dbReference type="NCBI Taxonomy" id="303347"/>
    <lineage>
        <taxon>Eukaryota</taxon>
        <taxon>Fungi</taxon>
        <taxon>Dikarya</taxon>
        <taxon>Ascomycota</taxon>
        <taxon>Pezizomycotina</taxon>
        <taxon>Sordariomycetes</taxon>
        <taxon>Sordariomycetidae</taxon>
        <taxon>Sordariales</taxon>
        <taxon>Diplogelasinosporaceae</taxon>
        <taxon>Diplogelasinospora</taxon>
    </lineage>
</organism>
<evidence type="ECO:0000259" key="3">
    <source>
        <dbReference type="Pfam" id="PF24120"/>
    </source>
</evidence>
<dbReference type="SUPFAM" id="SSF48403">
    <property type="entry name" value="Ankyrin repeat"/>
    <property type="match status" value="1"/>
</dbReference>
<feature type="region of interest" description="Disordered" evidence="2">
    <location>
        <begin position="386"/>
        <end position="461"/>
    </location>
</feature>
<feature type="compositionally biased region" description="Low complexity" evidence="2">
    <location>
        <begin position="580"/>
        <end position="590"/>
    </location>
</feature>
<sequence length="872" mass="98507">MAPKRVKEALGLNDLHVAVLKGNIGKVSQLLKGKFLKDHDSKMSDGTTPLMLATLMENMKMVKYLLGKKAPCKDEDVVKYTTPSPFLARKLDDLKRLGFQPRVRKGQKGSRRKIHGLLRNVEALRACYRQGDHYHSKTCLLREGSRLIFVRRIASLQVGIQDTQKVFGFICSTLSRRIRKVAISGWGHSRNKPDQKLHPLLLNNAEGSRLVRDFAKMSNFCLPGSENDNGNKPALLEHKGRWYSSHVEKQLSLWWIIQVLKKVLGTEDMRRAGELKTANVPENMRSAKIFLNHNPCGNCLAFLALIRRITGITIAIETILLLVRKERKAENTGCTKCTCKRCQRLFRQQAQLPKQKNKSKRPKTAEEEAQRLADLDELAREILNLPAVEPEDVLDDDSSETLPDENRVSSTPPLRGENPAQHNGVDNSMQVDGNSGTTKPHRGTERKKRGELRPTRGPRHWPVYHARHVGEYQRPLPLPLRAKVDQRSFYNYGQPSPGASPDEESGPPENSGVQMDMDMDTVLPSIEVPDEPGAEFGETVQHPGQASDGLVEQGQPETLFVNNDQLQRSSEQGDMEMEFSETSTESGESVSLREPVSNVNGRSGYFSTPRKNRRQLPRSSRHGHQRISQDSGSSPWQPPLQSFRSQAQSRPDQSPSNTNQTRQAGQKRKRKTIQEAQSVLDLKRFRYTNPKPGHTRTISASSSCLSDIPFRLKNKNRVSKPGHARSAPSSSSSDIPFRLKNRNRVNNKPGHHARSDSYSSSSWSETQHRLRSRNRVTKRGNKKTTRRMQKKQDEIRKKSVFAQAVRRHQLHHRNEQQIRVVTLYPTRPPTATGEDEEVDSLSSVSFITTPSHESSSLSSPESAVERRRTSSE</sequence>
<feature type="compositionally biased region" description="Polar residues" evidence="2">
    <location>
        <begin position="420"/>
        <end position="438"/>
    </location>
</feature>
<dbReference type="InterPro" id="IPR002110">
    <property type="entry name" value="Ankyrin_rpt"/>
</dbReference>
<feature type="compositionally biased region" description="Basic residues" evidence="2">
    <location>
        <begin position="610"/>
        <end position="625"/>
    </location>
</feature>
<dbReference type="EMBL" id="MU853760">
    <property type="protein sequence ID" value="KAK3944315.1"/>
    <property type="molecule type" value="Genomic_DNA"/>
</dbReference>
<name>A0AAN6S8F2_9PEZI</name>
<keyword evidence="1" id="KW-0040">ANK repeat</keyword>
<feature type="compositionally biased region" description="Acidic residues" evidence="2">
    <location>
        <begin position="389"/>
        <end position="403"/>
    </location>
</feature>
<feature type="compositionally biased region" description="Basic and acidic residues" evidence="2">
    <location>
        <begin position="863"/>
        <end position="872"/>
    </location>
</feature>
<proteinExistence type="predicted"/>
<feature type="compositionally biased region" description="Polar residues" evidence="2">
    <location>
        <begin position="626"/>
        <end position="664"/>
    </location>
</feature>
<dbReference type="Pfam" id="PF12796">
    <property type="entry name" value="Ank_2"/>
    <property type="match status" value="1"/>
</dbReference>
<feature type="region of interest" description="Disordered" evidence="2">
    <location>
        <begin position="350"/>
        <end position="369"/>
    </location>
</feature>
<gene>
    <name evidence="4" type="ORF">QBC46DRAFT_442003</name>
</gene>
<keyword evidence="5" id="KW-1185">Reference proteome</keyword>
<dbReference type="PROSITE" id="PS50297">
    <property type="entry name" value="ANK_REP_REGION"/>
    <property type="match status" value="1"/>
</dbReference>
<feature type="compositionally biased region" description="Basic residues" evidence="2">
    <location>
        <begin position="712"/>
        <end position="723"/>
    </location>
</feature>
<evidence type="ECO:0000256" key="1">
    <source>
        <dbReference type="PROSITE-ProRule" id="PRU00023"/>
    </source>
</evidence>
<feature type="repeat" description="ANK" evidence="1">
    <location>
        <begin position="45"/>
        <end position="77"/>
    </location>
</feature>
<feature type="compositionally biased region" description="Polar residues" evidence="2">
    <location>
        <begin position="560"/>
        <end position="572"/>
    </location>
</feature>
<comment type="caution">
    <text evidence="4">The sequence shown here is derived from an EMBL/GenBank/DDBJ whole genome shotgun (WGS) entry which is preliminary data.</text>
</comment>
<dbReference type="Proteomes" id="UP001303473">
    <property type="component" value="Unassembled WGS sequence"/>
</dbReference>
<dbReference type="Pfam" id="PF24120">
    <property type="entry name" value="SsdA_C"/>
    <property type="match status" value="1"/>
</dbReference>
<evidence type="ECO:0000313" key="4">
    <source>
        <dbReference type="EMBL" id="KAK3944315.1"/>
    </source>
</evidence>
<dbReference type="SMART" id="SM00248">
    <property type="entry name" value="ANK"/>
    <property type="match status" value="2"/>
</dbReference>
<dbReference type="InterPro" id="IPR036770">
    <property type="entry name" value="Ankyrin_rpt-contain_sf"/>
</dbReference>
<reference evidence="5" key="1">
    <citation type="journal article" date="2023" name="Mol. Phylogenet. Evol.">
        <title>Genome-scale phylogeny and comparative genomics of the fungal order Sordariales.</title>
        <authorList>
            <person name="Hensen N."/>
            <person name="Bonometti L."/>
            <person name="Westerberg I."/>
            <person name="Brannstrom I.O."/>
            <person name="Guillou S."/>
            <person name="Cros-Aarteil S."/>
            <person name="Calhoun S."/>
            <person name="Haridas S."/>
            <person name="Kuo A."/>
            <person name="Mondo S."/>
            <person name="Pangilinan J."/>
            <person name="Riley R."/>
            <person name="LaButti K."/>
            <person name="Andreopoulos B."/>
            <person name="Lipzen A."/>
            <person name="Chen C."/>
            <person name="Yan M."/>
            <person name="Daum C."/>
            <person name="Ng V."/>
            <person name="Clum A."/>
            <person name="Steindorff A."/>
            <person name="Ohm R.A."/>
            <person name="Martin F."/>
            <person name="Silar P."/>
            <person name="Natvig D.O."/>
            <person name="Lalanne C."/>
            <person name="Gautier V."/>
            <person name="Ament-Velasquez S.L."/>
            <person name="Kruys A."/>
            <person name="Hutchinson M.I."/>
            <person name="Powell A.J."/>
            <person name="Barry K."/>
            <person name="Miller A.N."/>
            <person name="Grigoriev I.V."/>
            <person name="Debuchy R."/>
            <person name="Gladieux P."/>
            <person name="Hiltunen Thoren M."/>
            <person name="Johannesson H."/>
        </authorList>
    </citation>
    <scope>NUCLEOTIDE SEQUENCE [LARGE SCALE GENOMIC DNA]</scope>
    <source>
        <strain evidence="5">CBS 340.73</strain>
    </source>
</reference>
<evidence type="ECO:0000313" key="5">
    <source>
        <dbReference type="Proteomes" id="UP001303473"/>
    </source>
</evidence>
<protein>
    <recommendedName>
        <fullName evidence="3">Single-strand DNA deaminase toxin A-like C-terminal domain-containing protein</fullName>
    </recommendedName>
</protein>
<dbReference type="InterPro" id="IPR057517">
    <property type="entry name" value="SsdA-like_C"/>
</dbReference>
<feature type="region of interest" description="Disordered" evidence="2">
    <location>
        <begin position="489"/>
        <end position="796"/>
    </location>
</feature>
<dbReference type="Gene3D" id="1.25.40.20">
    <property type="entry name" value="Ankyrin repeat-containing domain"/>
    <property type="match status" value="1"/>
</dbReference>
<feature type="domain" description="Single-strand DNA deaminase toxin A-like C-terminal" evidence="3">
    <location>
        <begin position="182"/>
        <end position="251"/>
    </location>
</feature>
<feature type="compositionally biased region" description="Polar residues" evidence="2">
    <location>
        <begin position="696"/>
        <end position="705"/>
    </location>
</feature>
<feature type="region of interest" description="Disordered" evidence="2">
    <location>
        <begin position="826"/>
        <end position="872"/>
    </location>
</feature>
<feature type="compositionally biased region" description="Basic residues" evidence="2">
    <location>
        <begin position="769"/>
        <end position="789"/>
    </location>
</feature>
<feature type="compositionally biased region" description="Basic residues" evidence="2">
    <location>
        <begin position="739"/>
        <end position="752"/>
    </location>
</feature>
<feature type="compositionally biased region" description="Low complexity" evidence="2">
    <location>
        <begin position="840"/>
        <end position="862"/>
    </location>
</feature>
<dbReference type="PROSITE" id="PS50088">
    <property type="entry name" value="ANK_REPEAT"/>
    <property type="match status" value="1"/>
</dbReference>
<dbReference type="AlphaFoldDB" id="A0AAN6S8F2"/>